<gene>
    <name evidence="2" type="ORF">LX32DRAFT_43551</name>
</gene>
<dbReference type="EMBL" id="MU842819">
    <property type="protein sequence ID" value="KAK2033822.1"/>
    <property type="molecule type" value="Genomic_DNA"/>
</dbReference>
<evidence type="ECO:0000256" key="1">
    <source>
        <dbReference type="SAM" id="Phobius"/>
    </source>
</evidence>
<keyword evidence="1" id="KW-1133">Transmembrane helix</keyword>
<organism evidence="2 3">
    <name type="scientific">Colletotrichum zoysiae</name>
    <dbReference type="NCBI Taxonomy" id="1216348"/>
    <lineage>
        <taxon>Eukaryota</taxon>
        <taxon>Fungi</taxon>
        <taxon>Dikarya</taxon>
        <taxon>Ascomycota</taxon>
        <taxon>Pezizomycotina</taxon>
        <taxon>Sordariomycetes</taxon>
        <taxon>Hypocreomycetidae</taxon>
        <taxon>Glomerellales</taxon>
        <taxon>Glomerellaceae</taxon>
        <taxon>Colletotrichum</taxon>
        <taxon>Colletotrichum graminicola species complex</taxon>
    </lineage>
</organism>
<evidence type="ECO:0000313" key="2">
    <source>
        <dbReference type="EMBL" id="KAK2033822.1"/>
    </source>
</evidence>
<evidence type="ECO:0000313" key="3">
    <source>
        <dbReference type="Proteomes" id="UP001232148"/>
    </source>
</evidence>
<dbReference type="Proteomes" id="UP001232148">
    <property type="component" value="Unassembled WGS sequence"/>
</dbReference>
<keyword evidence="3" id="KW-1185">Reference proteome</keyword>
<comment type="caution">
    <text evidence="2">The sequence shown here is derived from an EMBL/GenBank/DDBJ whole genome shotgun (WGS) entry which is preliminary data.</text>
</comment>
<name>A0AAD9M6M7_9PEZI</name>
<protein>
    <submittedName>
        <fullName evidence="2">Uncharacterized protein</fullName>
    </submittedName>
</protein>
<keyword evidence="1" id="KW-0472">Membrane</keyword>
<feature type="transmembrane region" description="Helical" evidence="1">
    <location>
        <begin position="179"/>
        <end position="200"/>
    </location>
</feature>
<keyword evidence="1" id="KW-0812">Transmembrane</keyword>
<dbReference type="AlphaFoldDB" id="A0AAD9M6M7"/>
<accession>A0AAD9M6M7</accession>
<proteinExistence type="predicted"/>
<sequence>MYEYSLSTFSLPRLFSCLFLPNQTPNKRLKQSPTPRLLVFHLLLPFRSQLRRQVAWADQPPAYTGHDSCIPRSPIPSRWPRLAPLGNGVSKGISPSVRIRVCVPPPLGPPLLYLPTYLPTYLSSPGLYPYLSWPKLLLASLASQPTQPTRSHPPPALCLQDWFTALSVGTPPYYLPTYLPTYLGTTCMYVCMYVCMYFVLARLAHRRFARSVWPCFSLLISPLNIISIPPSSSDTIPLVFPSHPLR</sequence>
<reference evidence="2" key="1">
    <citation type="submission" date="2021-06" db="EMBL/GenBank/DDBJ databases">
        <title>Comparative genomics, transcriptomics and evolutionary studies reveal genomic signatures of adaptation to plant cell wall in hemibiotrophic fungi.</title>
        <authorList>
            <consortium name="DOE Joint Genome Institute"/>
            <person name="Baroncelli R."/>
            <person name="Diaz J.F."/>
            <person name="Benocci T."/>
            <person name="Peng M."/>
            <person name="Battaglia E."/>
            <person name="Haridas S."/>
            <person name="Andreopoulos W."/>
            <person name="Labutti K."/>
            <person name="Pangilinan J."/>
            <person name="Floch G.L."/>
            <person name="Makela M.R."/>
            <person name="Henrissat B."/>
            <person name="Grigoriev I.V."/>
            <person name="Crouch J.A."/>
            <person name="De Vries R.P."/>
            <person name="Sukno S.A."/>
            <person name="Thon M.R."/>
        </authorList>
    </citation>
    <scope>NUCLEOTIDE SEQUENCE</scope>
    <source>
        <strain evidence="2">MAFF235873</strain>
    </source>
</reference>